<dbReference type="GeneID" id="73333215"/>
<gene>
    <name evidence="1" type="ORF">ColSpa_12413</name>
</gene>
<sequence>MFFLAGRSSPEEDLHLVPEQYLPTLVATADCSKTSGYPNWNAWVGSAVSPHAVSAKPNSREDQVCVEGTGPLPGFARLCEFTCGYGYCTPGACHCTKLGDQVDRPTWEGIDAFPAAGKTSDYQGLCQNACNWGYCPSVYCDTTQHPTVVATFSPFLPGTCTRGEAMSTSPYFDDLCAFSCAHGFCPIAVCYCSAQGALDLLEPTSASGARTVDGAPEDHGLCAFACARGHCP</sequence>
<dbReference type="Proteomes" id="UP001055115">
    <property type="component" value="Unassembled WGS sequence"/>
</dbReference>
<dbReference type="AlphaFoldDB" id="A0AA37USA9"/>
<proteinExistence type="predicted"/>
<comment type="caution">
    <text evidence="1">The sequence shown here is derived from an EMBL/GenBank/DDBJ whole genome shotgun (WGS) entry which is preliminary data.</text>
</comment>
<organism evidence="1 2">
    <name type="scientific">Colletotrichum spaethianum</name>
    <dbReference type="NCBI Taxonomy" id="700344"/>
    <lineage>
        <taxon>Eukaryota</taxon>
        <taxon>Fungi</taxon>
        <taxon>Dikarya</taxon>
        <taxon>Ascomycota</taxon>
        <taxon>Pezizomycotina</taxon>
        <taxon>Sordariomycetes</taxon>
        <taxon>Hypocreomycetidae</taxon>
        <taxon>Glomerellales</taxon>
        <taxon>Glomerellaceae</taxon>
        <taxon>Colletotrichum</taxon>
        <taxon>Colletotrichum spaethianum species complex</taxon>
    </lineage>
</organism>
<keyword evidence="2" id="KW-1185">Reference proteome</keyword>
<reference evidence="1 2" key="1">
    <citation type="submission" date="2022-03" db="EMBL/GenBank/DDBJ databases">
        <title>Genome data of Colletotrichum spp.</title>
        <authorList>
            <person name="Utami Y.D."/>
            <person name="Hiruma K."/>
        </authorList>
    </citation>
    <scope>NUCLEOTIDE SEQUENCE [LARGE SCALE GENOMIC DNA]</scope>
    <source>
        <strain evidence="1 2">MAFF 239500</strain>
    </source>
</reference>
<protein>
    <submittedName>
        <fullName evidence="1">Uncharacterized protein</fullName>
    </submittedName>
</protein>
<evidence type="ECO:0000313" key="2">
    <source>
        <dbReference type="Proteomes" id="UP001055115"/>
    </source>
</evidence>
<dbReference type="RefSeq" id="XP_049134582.1">
    <property type="nucleotide sequence ID" value="XM_049278625.1"/>
</dbReference>
<evidence type="ECO:0000313" key="1">
    <source>
        <dbReference type="EMBL" id="GKT52232.1"/>
    </source>
</evidence>
<dbReference type="EMBL" id="BQXU01000063">
    <property type="protein sequence ID" value="GKT52232.1"/>
    <property type="molecule type" value="Genomic_DNA"/>
</dbReference>
<name>A0AA37USA9_9PEZI</name>
<accession>A0AA37USA9</accession>